<evidence type="ECO:0000256" key="7">
    <source>
        <dbReference type="SAM" id="Phobius"/>
    </source>
</evidence>
<evidence type="ECO:0000256" key="1">
    <source>
        <dbReference type="ARBA" id="ARBA00007831"/>
    </source>
</evidence>
<keyword evidence="3" id="KW-0677">Repeat</keyword>
<dbReference type="InterPro" id="IPR018502">
    <property type="entry name" value="Annexin_repeat"/>
</dbReference>
<dbReference type="PANTHER" id="PTHR10502">
    <property type="entry name" value="ANNEXIN"/>
    <property type="match status" value="1"/>
</dbReference>
<dbReference type="SMART" id="SM00335">
    <property type="entry name" value="ANX"/>
    <property type="match status" value="2"/>
</dbReference>
<dbReference type="EMBL" id="SDMP01000026">
    <property type="protein sequence ID" value="RYQ79239.1"/>
    <property type="molecule type" value="Genomic_DNA"/>
</dbReference>
<keyword evidence="4" id="KW-0106">Calcium</keyword>
<feature type="transmembrane region" description="Helical" evidence="7">
    <location>
        <begin position="211"/>
        <end position="229"/>
    </location>
</feature>
<gene>
    <name evidence="8" type="ORF">Ahy_Scaffold6g107944</name>
</gene>
<dbReference type="Proteomes" id="UP000289738">
    <property type="component" value="Unassembled WGS sequence"/>
</dbReference>
<dbReference type="FunFam" id="1.10.220.10:FF:000006">
    <property type="entry name" value="Annexin"/>
    <property type="match status" value="1"/>
</dbReference>
<sequence>MATLVVPKDSSPIEDAETIKRACKGLGTDERALISILAHRNEAQRKLLRQAYLDLYHQDLIQQLKCEVSGKFERGLCYWIMEPAERDAAYAKEALEKATPNYYKIIIEIGCTRTSEELLAIKRSCQFLYKHSLEEDVASHTFGDIRRLLVAIVSTYRYEGHVIDESGGILEANIIHQIIEKKDFSNDEIIRILSTRSKKQLCVTFNSFRNIYGSTITKVMLALVVILFFKHSTRKII</sequence>
<dbReference type="GO" id="GO:0009408">
    <property type="term" value="P:response to heat"/>
    <property type="evidence" value="ECO:0007669"/>
    <property type="project" value="TreeGrafter"/>
</dbReference>
<keyword evidence="2" id="KW-0479">Metal-binding</keyword>
<keyword evidence="7" id="KW-0812">Transmembrane</keyword>
<evidence type="ECO:0000256" key="4">
    <source>
        <dbReference type="ARBA" id="ARBA00022837"/>
    </source>
</evidence>
<dbReference type="Pfam" id="PF00191">
    <property type="entry name" value="Annexin"/>
    <property type="match status" value="3"/>
</dbReference>
<evidence type="ECO:0000256" key="5">
    <source>
        <dbReference type="ARBA" id="ARBA00023216"/>
    </source>
</evidence>
<evidence type="ECO:0000313" key="9">
    <source>
        <dbReference type="Proteomes" id="UP000289738"/>
    </source>
</evidence>
<keyword evidence="7" id="KW-0472">Membrane</keyword>
<dbReference type="InterPro" id="IPR001464">
    <property type="entry name" value="Annexin"/>
</dbReference>
<dbReference type="Gene3D" id="1.10.220.10">
    <property type="entry name" value="Annexin"/>
    <property type="match status" value="3"/>
</dbReference>
<dbReference type="GO" id="GO:0005509">
    <property type="term" value="F:calcium ion binding"/>
    <property type="evidence" value="ECO:0007669"/>
    <property type="project" value="InterPro"/>
</dbReference>
<dbReference type="PRINTS" id="PR00196">
    <property type="entry name" value="ANNEXIN"/>
</dbReference>
<evidence type="ECO:0000256" key="2">
    <source>
        <dbReference type="ARBA" id="ARBA00022723"/>
    </source>
</evidence>
<name>A0A444WP00_ARAHY</name>
<keyword evidence="6" id="KW-0111">Calcium/phospholipid-binding</keyword>
<dbReference type="FunFam" id="1.10.220.10:FF:000005">
    <property type="entry name" value="Annexin"/>
    <property type="match status" value="1"/>
</dbReference>
<dbReference type="SUPFAM" id="SSF47874">
    <property type="entry name" value="Annexin"/>
    <property type="match status" value="1"/>
</dbReference>
<protein>
    <recommendedName>
        <fullName evidence="10">Annexin</fullName>
    </recommendedName>
</protein>
<evidence type="ECO:0008006" key="10">
    <source>
        <dbReference type="Google" id="ProtNLM"/>
    </source>
</evidence>
<proteinExistence type="inferred from homology"/>
<evidence type="ECO:0000256" key="6">
    <source>
        <dbReference type="ARBA" id="ARBA00023302"/>
    </source>
</evidence>
<keyword evidence="9" id="KW-1185">Reference proteome</keyword>
<dbReference type="STRING" id="3818.A0A444WP00"/>
<evidence type="ECO:0000313" key="8">
    <source>
        <dbReference type="EMBL" id="RYQ79239.1"/>
    </source>
</evidence>
<reference evidence="8 9" key="1">
    <citation type="submission" date="2019-01" db="EMBL/GenBank/DDBJ databases">
        <title>Sequencing of cultivated peanut Arachis hypogaea provides insights into genome evolution and oil improvement.</title>
        <authorList>
            <person name="Chen X."/>
        </authorList>
    </citation>
    <scope>NUCLEOTIDE SEQUENCE [LARGE SCALE GENOMIC DNA]</scope>
    <source>
        <strain evidence="9">cv. Fuhuasheng</strain>
        <tissue evidence="8">Leaves</tissue>
    </source>
</reference>
<dbReference type="InterPro" id="IPR037104">
    <property type="entry name" value="Annexin_sf"/>
</dbReference>
<dbReference type="GO" id="GO:0009414">
    <property type="term" value="P:response to water deprivation"/>
    <property type="evidence" value="ECO:0007669"/>
    <property type="project" value="TreeGrafter"/>
</dbReference>
<accession>A0A444WP00</accession>
<dbReference type="PROSITE" id="PS51897">
    <property type="entry name" value="ANNEXIN_2"/>
    <property type="match status" value="2"/>
</dbReference>
<keyword evidence="5" id="KW-0041">Annexin</keyword>
<evidence type="ECO:0000256" key="3">
    <source>
        <dbReference type="ARBA" id="ARBA00022737"/>
    </source>
</evidence>
<dbReference type="GO" id="GO:0001786">
    <property type="term" value="F:phosphatidylserine binding"/>
    <property type="evidence" value="ECO:0007669"/>
    <property type="project" value="TreeGrafter"/>
</dbReference>
<organism evidence="8 9">
    <name type="scientific">Arachis hypogaea</name>
    <name type="common">Peanut</name>
    <dbReference type="NCBI Taxonomy" id="3818"/>
    <lineage>
        <taxon>Eukaryota</taxon>
        <taxon>Viridiplantae</taxon>
        <taxon>Streptophyta</taxon>
        <taxon>Embryophyta</taxon>
        <taxon>Tracheophyta</taxon>
        <taxon>Spermatophyta</taxon>
        <taxon>Magnoliopsida</taxon>
        <taxon>eudicotyledons</taxon>
        <taxon>Gunneridae</taxon>
        <taxon>Pentapetalae</taxon>
        <taxon>rosids</taxon>
        <taxon>fabids</taxon>
        <taxon>Fabales</taxon>
        <taxon>Fabaceae</taxon>
        <taxon>Papilionoideae</taxon>
        <taxon>50 kb inversion clade</taxon>
        <taxon>dalbergioids sensu lato</taxon>
        <taxon>Dalbergieae</taxon>
        <taxon>Pterocarpus clade</taxon>
        <taxon>Arachis</taxon>
    </lineage>
</organism>
<comment type="caution">
    <text evidence="8">The sequence shown here is derived from an EMBL/GenBank/DDBJ whole genome shotgun (WGS) entry which is preliminary data.</text>
</comment>
<dbReference type="GO" id="GO:0005544">
    <property type="term" value="F:calcium-dependent phospholipid binding"/>
    <property type="evidence" value="ECO:0007669"/>
    <property type="project" value="UniProtKB-KW"/>
</dbReference>
<keyword evidence="7" id="KW-1133">Transmembrane helix</keyword>
<dbReference type="GO" id="GO:0009409">
    <property type="term" value="P:response to cold"/>
    <property type="evidence" value="ECO:0007669"/>
    <property type="project" value="TreeGrafter"/>
</dbReference>
<dbReference type="GO" id="GO:0005737">
    <property type="term" value="C:cytoplasm"/>
    <property type="evidence" value="ECO:0007669"/>
    <property type="project" value="TreeGrafter"/>
</dbReference>
<dbReference type="GO" id="GO:0009651">
    <property type="term" value="P:response to salt stress"/>
    <property type="evidence" value="ECO:0007669"/>
    <property type="project" value="TreeGrafter"/>
</dbReference>
<dbReference type="GO" id="GO:0005886">
    <property type="term" value="C:plasma membrane"/>
    <property type="evidence" value="ECO:0007669"/>
    <property type="project" value="TreeGrafter"/>
</dbReference>
<dbReference type="AlphaFoldDB" id="A0A444WP00"/>
<dbReference type="PANTHER" id="PTHR10502:SF193">
    <property type="entry name" value="ANNEXIN D8"/>
    <property type="match status" value="1"/>
</dbReference>
<comment type="similarity">
    <text evidence="1">Belongs to the annexin family.</text>
</comment>